<sequence>MLRRGVAAVFLLLAMSVSGAAGTHIAEPAVPRDAGPAASSPLPDDTKLTLLIRTTLIALNQANATGNYSVLRDLAAPGFQAGNSQARLAEIFAALRGRNLDLSPILFFDPKLVQPPAIQPDGRLRITGFFDTRPERVIFDLMFETVEGDWRLFGIAIDVMPPEAPKADGAPPGADKNDADARKPSD</sequence>
<feature type="region of interest" description="Disordered" evidence="1">
    <location>
        <begin position="163"/>
        <end position="186"/>
    </location>
</feature>
<dbReference type="RefSeq" id="WP_023786106.1">
    <property type="nucleotide sequence ID" value="NC_022997.1"/>
</dbReference>
<dbReference type="PATRIC" id="fig|1029756.8.peg.722"/>
<reference evidence="3 4" key="1">
    <citation type="journal article" date="2014" name="Genome Announc.">
        <title>Complete Genome Sequence of Hyphomicrobium nitrativorans Strain NL23, a Denitrifying Bacterium Isolated from Biofilm of a Methanol-Fed Denitrification System Treating Seawater at the Montreal Biodome.</title>
        <authorList>
            <person name="Martineau C."/>
            <person name="Villeneuve C."/>
            <person name="Mauffrey F."/>
            <person name="Villemur R."/>
        </authorList>
    </citation>
    <scope>NUCLEOTIDE SEQUENCE [LARGE SCALE GENOMIC DNA]</scope>
    <source>
        <strain evidence="3">NL23</strain>
    </source>
</reference>
<name>V5SCD3_9HYPH</name>
<protein>
    <recommendedName>
        <fullName evidence="5">DUF4864 domain-containing protein</fullName>
    </recommendedName>
</protein>
<dbReference type="STRING" id="1029756.W911_03460"/>
<organism evidence="3 4">
    <name type="scientific">Hyphomicrobium nitrativorans NL23</name>
    <dbReference type="NCBI Taxonomy" id="1029756"/>
    <lineage>
        <taxon>Bacteria</taxon>
        <taxon>Pseudomonadati</taxon>
        <taxon>Pseudomonadota</taxon>
        <taxon>Alphaproteobacteria</taxon>
        <taxon>Hyphomicrobiales</taxon>
        <taxon>Hyphomicrobiaceae</taxon>
        <taxon>Hyphomicrobium</taxon>
    </lineage>
</organism>
<accession>V5SCD3</accession>
<dbReference type="HOGENOM" id="CLU_108044_1_0_5"/>
<dbReference type="OrthoDB" id="7743892at2"/>
<dbReference type="KEGG" id="hni:W911_03460"/>
<evidence type="ECO:0000256" key="2">
    <source>
        <dbReference type="SAM" id="SignalP"/>
    </source>
</evidence>
<dbReference type="EMBL" id="CP006912">
    <property type="protein sequence ID" value="AHB47685.1"/>
    <property type="molecule type" value="Genomic_DNA"/>
</dbReference>
<evidence type="ECO:0000256" key="1">
    <source>
        <dbReference type="SAM" id="MobiDB-lite"/>
    </source>
</evidence>
<dbReference type="Proteomes" id="UP000018542">
    <property type="component" value="Chromosome"/>
</dbReference>
<dbReference type="AlphaFoldDB" id="V5SCD3"/>
<keyword evidence="4" id="KW-1185">Reference proteome</keyword>
<gene>
    <name evidence="3" type="ORF">W911_03460</name>
</gene>
<evidence type="ECO:0000313" key="3">
    <source>
        <dbReference type="EMBL" id="AHB47685.1"/>
    </source>
</evidence>
<proteinExistence type="predicted"/>
<feature type="chain" id="PRO_5004741580" description="DUF4864 domain-containing protein" evidence="2">
    <location>
        <begin position="21"/>
        <end position="186"/>
    </location>
</feature>
<evidence type="ECO:0000313" key="4">
    <source>
        <dbReference type="Proteomes" id="UP000018542"/>
    </source>
</evidence>
<keyword evidence="2" id="KW-0732">Signal</keyword>
<feature type="compositionally biased region" description="Basic and acidic residues" evidence="1">
    <location>
        <begin position="175"/>
        <end position="186"/>
    </location>
</feature>
<evidence type="ECO:0008006" key="5">
    <source>
        <dbReference type="Google" id="ProtNLM"/>
    </source>
</evidence>
<feature type="signal peptide" evidence="2">
    <location>
        <begin position="1"/>
        <end position="20"/>
    </location>
</feature>